<dbReference type="GO" id="GO:0097422">
    <property type="term" value="C:tubular endosome"/>
    <property type="evidence" value="ECO:0007669"/>
    <property type="project" value="TreeGrafter"/>
</dbReference>
<evidence type="ECO:0000259" key="2">
    <source>
        <dbReference type="PROSITE" id="PS51205"/>
    </source>
</evidence>
<dbReference type="SMART" id="SM00167">
    <property type="entry name" value="VPS9"/>
    <property type="match status" value="1"/>
</dbReference>
<gene>
    <name evidence="3" type="ORF">ACOF00016_LOCUS7127</name>
</gene>
<dbReference type="AlphaFoldDB" id="A0A7S3P710"/>
<sequence>MGERGASRKVLLVRPNIKIDTSWEIICAEAAATAPKTTGGGLFSGAPFSSRDRHRRDEDIIRPTEEEIPTNDKVFLLVSRILNDKDSLPGHIYRSLIARFFDRVANQKELHEEGYADSEYSGRTCRDDTHAIIKFVTATLLDARPGFDASPTITELAATAVESLVFGKVYDEVIQEIVEETSEKDAALLLKIERCELDPKIRELVSGNISEKALRALRRLPTAHSAVNKLEDCVQFLESISDHFSSSSGSNESLCADSLLKMVCQHILMAKVNRLNAEITFLEEFARDEQLLRGREGYSLVTLQAALHFLNMCENAEALFEEEDEEENLPLTGSSDLDDSVEII</sequence>
<organism evidence="3">
    <name type="scientific">Amphora coffeiformis</name>
    <dbReference type="NCBI Taxonomy" id="265554"/>
    <lineage>
        <taxon>Eukaryota</taxon>
        <taxon>Sar</taxon>
        <taxon>Stramenopiles</taxon>
        <taxon>Ochrophyta</taxon>
        <taxon>Bacillariophyta</taxon>
        <taxon>Bacillariophyceae</taxon>
        <taxon>Bacillariophycidae</taxon>
        <taxon>Thalassiophysales</taxon>
        <taxon>Catenulaceae</taxon>
        <taxon>Amphora</taxon>
    </lineage>
</organism>
<accession>A0A7S3P710</accession>
<dbReference type="EMBL" id="HBIM01008397">
    <property type="protein sequence ID" value="CAE0409485.1"/>
    <property type="molecule type" value="Transcribed_RNA"/>
</dbReference>
<evidence type="ECO:0000256" key="1">
    <source>
        <dbReference type="SAM" id="MobiDB-lite"/>
    </source>
</evidence>
<dbReference type="SUPFAM" id="SSF109993">
    <property type="entry name" value="VPS9 domain"/>
    <property type="match status" value="1"/>
</dbReference>
<feature type="region of interest" description="Disordered" evidence="1">
    <location>
        <begin position="321"/>
        <end position="344"/>
    </location>
</feature>
<dbReference type="InterPro" id="IPR037191">
    <property type="entry name" value="VPS9_dom_sf"/>
</dbReference>
<dbReference type="Pfam" id="PF02204">
    <property type="entry name" value="VPS9"/>
    <property type="match status" value="1"/>
</dbReference>
<feature type="domain" description="VPS9" evidence="2">
    <location>
        <begin position="182"/>
        <end position="319"/>
    </location>
</feature>
<dbReference type="GO" id="GO:0005770">
    <property type="term" value="C:late endosome"/>
    <property type="evidence" value="ECO:0007669"/>
    <property type="project" value="TreeGrafter"/>
</dbReference>
<dbReference type="GO" id="GO:0005085">
    <property type="term" value="F:guanyl-nucleotide exchange factor activity"/>
    <property type="evidence" value="ECO:0007669"/>
    <property type="project" value="TreeGrafter"/>
</dbReference>
<reference evidence="3" key="1">
    <citation type="submission" date="2021-01" db="EMBL/GenBank/DDBJ databases">
        <authorList>
            <person name="Corre E."/>
            <person name="Pelletier E."/>
            <person name="Niang G."/>
            <person name="Scheremetjew M."/>
            <person name="Finn R."/>
            <person name="Kale V."/>
            <person name="Holt S."/>
            <person name="Cochrane G."/>
            <person name="Meng A."/>
            <person name="Brown T."/>
            <person name="Cohen L."/>
        </authorList>
    </citation>
    <scope>NUCLEOTIDE SEQUENCE</scope>
    <source>
        <strain evidence="3">CCMP127</strain>
    </source>
</reference>
<name>A0A7S3P710_9STRA</name>
<dbReference type="Gene3D" id="1.20.1050.80">
    <property type="entry name" value="VPS9 domain"/>
    <property type="match status" value="1"/>
</dbReference>
<dbReference type="GO" id="GO:0005886">
    <property type="term" value="C:plasma membrane"/>
    <property type="evidence" value="ECO:0007669"/>
    <property type="project" value="TreeGrafter"/>
</dbReference>
<dbReference type="GO" id="GO:0045022">
    <property type="term" value="P:early endosome to late endosome transport"/>
    <property type="evidence" value="ECO:0007669"/>
    <property type="project" value="TreeGrafter"/>
</dbReference>
<dbReference type="PROSITE" id="PS51205">
    <property type="entry name" value="VPS9"/>
    <property type="match status" value="1"/>
</dbReference>
<dbReference type="InterPro" id="IPR051248">
    <property type="entry name" value="UPF0507/Ank_repeat_27"/>
</dbReference>
<dbReference type="GO" id="GO:0000149">
    <property type="term" value="F:SNARE binding"/>
    <property type="evidence" value="ECO:0007669"/>
    <property type="project" value="TreeGrafter"/>
</dbReference>
<dbReference type="GO" id="GO:0005769">
    <property type="term" value="C:early endosome"/>
    <property type="evidence" value="ECO:0007669"/>
    <property type="project" value="TreeGrafter"/>
</dbReference>
<dbReference type="PANTHER" id="PTHR24170">
    <property type="entry name" value="ANKYRIN REPEAT DOMAIN-CONTAINING PROTEIN 27"/>
    <property type="match status" value="1"/>
</dbReference>
<protein>
    <recommendedName>
        <fullName evidence="2">VPS9 domain-containing protein</fullName>
    </recommendedName>
</protein>
<dbReference type="PANTHER" id="PTHR24170:SF1">
    <property type="entry name" value="DOMAIN PROTEIN, PUTATIVE (AFU_ORTHOLOGUE AFUA_1G09870)-RELATED"/>
    <property type="match status" value="1"/>
</dbReference>
<dbReference type="GO" id="GO:0030133">
    <property type="term" value="C:transport vesicle"/>
    <property type="evidence" value="ECO:0007669"/>
    <property type="project" value="TreeGrafter"/>
</dbReference>
<dbReference type="InterPro" id="IPR003123">
    <property type="entry name" value="VPS9"/>
</dbReference>
<proteinExistence type="predicted"/>
<evidence type="ECO:0000313" key="3">
    <source>
        <dbReference type="EMBL" id="CAE0409485.1"/>
    </source>
</evidence>